<dbReference type="InterPro" id="IPR029767">
    <property type="entry name" value="WecB-like"/>
</dbReference>
<dbReference type="InterPro" id="IPR003331">
    <property type="entry name" value="UDP_GlcNAc_Epimerase_2_dom"/>
</dbReference>
<evidence type="ECO:0000256" key="6">
    <source>
        <dbReference type="RuleBase" id="RU003513"/>
    </source>
</evidence>
<feature type="domain" description="UDP-N-acetylglucosamine 2-epimerase" evidence="7">
    <location>
        <begin position="25"/>
        <end position="371"/>
    </location>
</feature>
<name>A0AAP8MWP5_9VIBR</name>
<dbReference type="EMBL" id="MDBO01000062">
    <property type="protein sequence ID" value="PMP11306.1"/>
    <property type="molecule type" value="Genomic_DNA"/>
</dbReference>
<protein>
    <recommendedName>
        <fullName evidence="5">UDP-N-acetylglucosamine 2-epimerase</fullName>
        <ecNumber evidence="4">5.1.3.14</ecNumber>
    </recommendedName>
</protein>
<evidence type="ECO:0000313" key="8">
    <source>
        <dbReference type="EMBL" id="PMP11306.1"/>
    </source>
</evidence>
<evidence type="ECO:0000313" key="9">
    <source>
        <dbReference type="Proteomes" id="UP000235611"/>
    </source>
</evidence>
<accession>A0AAP8MWP5</accession>
<dbReference type="RefSeq" id="WP_102477644.1">
    <property type="nucleotide sequence ID" value="NZ_MDBO01000062.1"/>
</dbReference>
<comment type="caution">
    <text evidence="8">The sequence shown here is derived from an EMBL/GenBank/DDBJ whole genome shotgun (WGS) entry which is preliminary data.</text>
</comment>
<evidence type="ECO:0000256" key="3">
    <source>
        <dbReference type="ARBA" id="ARBA00038209"/>
    </source>
</evidence>
<dbReference type="Gene3D" id="3.40.50.2000">
    <property type="entry name" value="Glycogen Phosphorylase B"/>
    <property type="match status" value="2"/>
</dbReference>
<dbReference type="Proteomes" id="UP000235611">
    <property type="component" value="Unassembled WGS sequence"/>
</dbReference>
<dbReference type="PANTHER" id="PTHR43174:SF2">
    <property type="entry name" value="UDP-N-ACETYLGLUCOSAMINE 2-EPIMERASE"/>
    <property type="match status" value="1"/>
</dbReference>
<evidence type="ECO:0000256" key="5">
    <source>
        <dbReference type="ARBA" id="ARBA00074883"/>
    </source>
</evidence>
<evidence type="ECO:0000256" key="1">
    <source>
        <dbReference type="ARBA" id="ARBA00023235"/>
    </source>
</evidence>
<sequence length="374" mass="41499">MKRKRILTVFGTRPEAIKMAPLVHALNNDDRFEAKCCVTAQHREMLDQVLDLFEITPDYDLNLMKAGQTLNDVTARILLEFKPVLQEFRPDVVLVHGDTATTFSASLAAYYEQIAIGHVEAGLRTGNIYSPWPEEGNRRLTGALTKYHFAPTQTSKENLLKENVNPDDISVTGNTVIDALLIVKDKIDSNKGLNASLSAQFPFIDENKKLILVTGHRRESFGGGFERICEALAITAKTHPETQIVYPMHLNPNVREPVSRILADIDNIHLIEPQQYLQFIYLMGCADIILTDSGGIQEEAPALGKPVLVMRDTTERPEAVEAGTVKLVGTDIEKIVESLSSLLTDSAAYRAMSFAHNPYGDGKACENILNELIK</sequence>
<dbReference type="AlphaFoldDB" id="A0AAP8MWP5"/>
<proteinExistence type="inferred from homology"/>
<dbReference type="NCBIfam" id="TIGR00236">
    <property type="entry name" value="wecB"/>
    <property type="match status" value="1"/>
</dbReference>
<dbReference type="SUPFAM" id="SSF53756">
    <property type="entry name" value="UDP-Glycosyltransferase/glycogen phosphorylase"/>
    <property type="match status" value="1"/>
</dbReference>
<keyword evidence="1 6" id="KW-0413">Isomerase</keyword>
<dbReference type="PANTHER" id="PTHR43174">
    <property type="entry name" value="UDP-N-ACETYLGLUCOSAMINE 2-EPIMERASE"/>
    <property type="match status" value="1"/>
</dbReference>
<evidence type="ECO:0000256" key="4">
    <source>
        <dbReference type="ARBA" id="ARBA00038858"/>
    </source>
</evidence>
<dbReference type="CDD" id="cd03786">
    <property type="entry name" value="GTB_UDP-GlcNAc_2-Epimerase"/>
    <property type="match status" value="1"/>
</dbReference>
<comment type="similarity">
    <text evidence="3 6">Belongs to the UDP-N-acetylglucosamine 2-epimerase family.</text>
</comment>
<dbReference type="FunFam" id="3.40.50.2000:FF:000043">
    <property type="entry name" value="UDP-N-acetylglucosamine 2-epimerase"/>
    <property type="match status" value="1"/>
</dbReference>
<reference evidence="9" key="1">
    <citation type="submission" date="2016-07" db="EMBL/GenBank/DDBJ databases">
        <title>Nontailed viruses are major unrecognized killers of bacteria in the ocean.</title>
        <authorList>
            <person name="Kauffman K."/>
            <person name="Hussain F."/>
            <person name="Yang J."/>
            <person name="Arevalo P."/>
            <person name="Brown J."/>
            <person name="Cutler M."/>
            <person name="Kelly L."/>
            <person name="Polz M.F."/>
        </authorList>
    </citation>
    <scope>NUCLEOTIDE SEQUENCE [LARGE SCALE GENOMIC DNA]</scope>
    <source>
        <strain evidence="9">10N.222.49.A5</strain>
    </source>
</reference>
<evidence type="ECO:0000259" key="7">
    <source>
        <dbReference type="Pfam" id="PF02350"/>
    </source>
</evidence>
<dbReference type="GO" id="GO:0008761">
    <property type="term" value="F:UDP-N-acetylglucosamine 2-epimerase activity"/>
    <property type="evidence" value="ECO:0007669"/>
    <property type="project" value="UniProtKB-EC"/>
</dbReference>
<dbReference type="Pfam" id="PF02350">
    <property type="entry name" value="Epimerase_2"/>
    <property type="match status" value="1"/>
</dbReference>
<comment type="catalytic activity">
    <reaction evidence="2">
        <text>UDP-N-acetyl-alpha-D-glucosamine = UDP-N-acetyl-alpha-D-mannosamine</text>
        <dbReference type="Rhea" id="RHEA:17213"/>
        <dbReference type="ChEBI" id="CHEBI:57705"/>
        <dbReference type="ChEBI" id="CHEBI:68623"/>
        <dbReference type="EC" id="5.1.3.14"/>
    </reaction>
</comment>
<dbReference type="EC" id="5.1.3.14" evidence="4"/>
<gene>
    <name evidence="8" type="ORF">BCS93_08830</name>
</gene>
<organism evidence="8 9">
    <name type="scientific">Vibrio breoganii</name>
    <dbReference type="NCBI Taxonomy" id="553239"/>
    <lineage>
        <taxon>Bacteria</taxon>
        <taxon>Pseudomonadati</taxon>
        <taxon>Pseudomonadota</taxon>
        <taxon>Gammaproteobacteria</taxon>
        <taxon>Vibrionales</taxon>
        <taxon>Vibrionaceae</taxon>
        <taxon>Vibrio</taxon>
    </lineage>
</organism>
<evidence type="ECO:0000256" key="2">
    <source>
        <dbReference type="ARBA" id="ARBA00036080"/>
    </source>
</evidence>